<accession>A0A3M7P2U6</accession>
<feature type="compositionally biased region" description="Low complexity" evidence="1">
    <location>
        <begin position="111"/>
        <end position="121"/>
    </location>
</feature>
<evidence type="ECO:0000256" key="1">
    <source>
        <dbReference type="SAM" id="MobiDB-lite"/>
    </source>
</evidence>
<name>A0A3M7P2U6_BRAPC</name>
<feature type="region of interest" description="Disordered" evidence="1">
    <location>
        <begin position="105"/>
        <end position="134"/>
    </location>
</feature>
<dbReference type="OrthoDB" id="6284090at2759"/>
<evidence type="ECO:0000313" key="2">
    <source>
        <dbReference type="EMBL" id="RMZ93385.1"/>
    </source>
</evidence>
<comment type="caution">
    <text evidence="2">The sequence shown here is derived from an EMBL/GenBank/DDBJ whole genome shotgun (WGS) entry which is preliminary data.</text>
</comment>
<protein>
    <submittedName>
        <fullName evidence="2">Arf6 guanine nucleotide exchange factor</fullName>
    </submittedName>
</protein>
<keyword evidence="3" id="KW-1185">Reference proteome</keyword>
<dbReference type="Proteomes" id="UP000276133">
    <property type="component" value="Unassembled WGS sequence"/>
</dbReference>
<dbReference type="EMBL" id="REGN01013859">
    <property type="protein sequence ID" value="RMZ93385.1"/>
    <property type="molecule type" value="Genomic_DNA"/>
</dbReference>
<gene>
    <name evidence="2" type="ORF">BpHYR1_023590</name>
</gene>
<organism evidence="2 3">
    <name type="scientific">Brachionus plicatilis</name>
    <name type="common">Marine rotifer</name>
    <name type="synonym">Brachionus muelleri</name>
    <dbReference type="NCBI Taxonomy" id="10195"/>
    <lineage>
        <taxon>Eukaryota</taxon>
        <taxon>Metazoa</taxon>
        <taxon>Spiralia</taxon>
        <taxon>Gnathifera</taxon>
        <taxon>Rotifera</taxon>
        <taxon>Eurotatoria</taxon>
        <taxon>Monogononta</taxon>
        <taxon>Pseudotrocha</taxon>
        <taxon>Ploima</taxon>
        <taxon>Brachionidae</taxon>
        <taxon>Brachionus</taxon>
    </lineage>
</organism>
<reference evidence="2 3" key="1">
    <citation type="journal article" date="2018" name="Sci. Rep.">
        <title>Genomic signatures of local adaptation to the degree of environmental predictability in rotifers.</title>
        <authorList>
            <person name="Franch-Gras L."/>
            <person name="Hahn C."/>
            <person name="Garcia-Roger E.M."/>
            <person name="Carmona M.J."/>
            <person name="Serra M."/>
            <person name="Gomez A."/>
        </authorList>
    </citation>
    <scope>NUCLEOTIDE SEQUENCE [LARGE SCALE GENOMIC DNA]</scope>
    <source>
        <strain evidence="2">HYR1</strain>
    </source>
</reference>
<dbReference type="AlphaFoldDB" id="A0A3M7P2U6"/>
<dbReference type="STRING" id="10195.A0A3M7P2U6"/>
<proteinExistence type="predicted"/>
<sequence length="267" mass="29850">MLLKKNFYLNLSIVYPRGQNKGGIPKENSDYRQRLNEILKQTENLSSLDSLTLGSNKSCDNYSFLTNSTTVQNLSSTTLDNSTSASESTGSIHNKILDKSLTDTVTHDQTDQSSNSPISSHDSSDCITESETHSEHVYDNQLNAKMPTDLSLMQTNTSPPLNFQLEIDDFVKQKIDEKLKECETGDSDSDSEVQVYTPKGVDLPSAQRLAKRLYYLDGFRSSDVVRHLSKNLITIPGVFGVRGALVRGFSPCKQNQEKRRANEEKNQ</sequence>
<evidence type="ECO:0000313" key="3">
    <source>
        <dbReference type="Proteomes" id="UP000276133"/>
    </source>
</evidence>